<dbReference type="Proteomes" id="UP001491310">
    <property type="component" value="Unassembled WGS sequence"/>
</dbReference>
<evidence type="ECO:0000256" key="2">
    <source>
        <dbReference type="SAM" id="Phobius"/>
    </source>
</evidence>
<evidence type="ECO:0000256" key="1">
    <source>
        <dbReference type="SAM" id="MobiDB-lite"/>
    </source>
</evidence>
<feature type="transmembrane region" description="Helical" evidence="2">
    <location>
        <begin position="130"/>
        <end position="153"/>
    </location>
</feature>
<evidence type="ECO:0000313" key="4">
    <source>
        <dbReference type="EMBL" id="KAK9907524.1"/>
    </source>
</evidence>
<comment type="caution">
    <text evidence="4">The sequence shown here is derived from an EMBL/GenBank/DDBJ whole genome shotgun (WGS) entry which is preliminary data.</text>
</comment>
<evidence type="ECO:0000259" key="3">
    <source>
        <dbReference type="Pfam" id="PF02517"/>
    </source>
</evidence>
<organism evidence="4 5">
    <name type="scientific">Coccomyxa subellipsoidea</name>
    <dbReference type="NCBI Taxonomy" id="248742"/>
    <lineage>
        <taxon>Eukaryota</taxon>
        <taxon>Viridiplantae</taxon>
        <taxon>Chlorophyta</taxon>
        <taxon>core chlorophytes</taxon>
        <taxon>Trebouxiophyceae</taxon>
        <taxon>Trebouxiophyceae incertae sedis</taxon>
        <taxon>Coccomyxaceae</taxon>
        <taxon>Coccomyxa</taxon>
    </lineage>
</organism>
<accession>A0ABR2YL94</accession>
<feature type="region of interest" description="Disordered" evidence="1">
    <location>
        <begin position="71"/>
        <end position="106"/>
    </location>
</feature>
<sequence>MQPSQALLGAVTPHTCHAAHRQHIFTASCPVRGLRRSKLETHAYIQSNQSLGRLHSSRQQRCRRKRHRFFVRGQDPSTRHEKDRKQQMLAPSKSSQKPPVNSGDSDTKWGIFQLDQYATRWEVPWGGKELAIGMGAWALSFLAVGLVLAPLVVKAAGVTNYGNLTATDKSFLVLANQVAETVVGIAVIKRTIGGFDPLPEEADLFKTSWREPFSKPRGWLTWGLLGMALSPLVIGITVTIVSYAGYEAVGGQGTADGVARIISLDFPTYASLLAVTGILAPFLEETVFRGFLLTTLTKWMPTPAAVVLSATAFGLAHLSPRDLPQLIALGTLLGFSYVHGSSVANSIGGNSESDAVPFEAV</sequence>
<feature type="compositionally biased region" description="Polar residues" evidence="1">
    <location>
        <begin position="92"/>
        <end position="104"/>
    </location>
</feature>
<proteinExistence type="predicted"/>
<protein>
    <recommendedName>
        <fullName evidence="3">CAAX prenyl protease 2/Lysostaphin resistance protein A-like domain-containing protein</fullName>
    </recommendedName>
</protein>
<evidence type="ECO:0000313" key="5">
    <source>
        <dbReference type="Proteomes" id="UP001491310"/>
    </source>
</evidence>
<name>A0ABR2YL94_9CHLO</name>
<feature type="transmembrane region" description="Helical" evidence="2">
    <location>
        <begin position="219"/>
        <end position="246"/>
    </location>
</feature>
<gene>
    <name evidence="4" type="ORF">WJX75_005359</name>
</gene>
<keyword evidence="5" id="KW-1185">Reference proteome</keyword>
<keyword evidence="2" id="KW-0472">Membrane</keyword>
<feature type="transmembrane region" description="Helical" evidence="2">
    <location>
        <begin position="258"/>
        <end position="279"/>
    </location>
</feature>
<keyword evidence="2" id="KW-1133">Transmembrane helix</keyword>
<reference evidence="4 5" key="1">
    <citation type="journal article" date="2024" name="Nat. Commun.">
        <title>Phylogenomics reveals the evolutionary origins of lichenization in chlorophyte algae.</title>
        <authorList>
            <person name="Puginier C."/>
            <person name="Libourel C."/>
            <person name="Otte J."/>
            <person name="Skaloud P."/>
            <person name="Haon M."/>
            <person name="Grisel S."/>
            <person name="Petersen M."/>
            <person name="Berrin J.G."/>
            <person name="Delaux P.M."/>
            <person name="Dal Grande F."/>
            <person name="Keller J."/>
        </authorList>
    </citation>
    <scope>NUCLEOTIDE SEQUENCE [LARGE SCALE GENOMIC DNA]</scope>
    <source>
        <strain evidence="4 5">SAG 216-7</strain>
    </source>
</reference>
<dbReference type="PANTHER" id="PTHR43592">
    <property type="entry name" value="CAAX AMINO TERMINAL PROTEASE"/>
    <property type="match status" value="1"/>
</dbReference>
<dbReference type="InterPro" id="IPR003675">
    <property type="entry name" value="Rce1/LyrA-like_dom"/>
</dbReference>
<feature type="compositionally biased region" description="Basic and acidic residues" evidence="1">
    <location>
        <begin position="77"/>
        <end position="86"/>
    </location>
</feature>
<dbReference type="Pfam" id="PF02517">
    <property type="entry name" value="Rce1-like"/>
    <property type="match status" value="1"/>
</dbReference>
<dbReference type="PANTHER" id="PTHR43592:SF15">
    <property type="entry name" value="CAAX AMINO TERMINAL PROTEASE FAMILY PROTEIN"/>
    <property type="match status" value="1"/>
</dbReference>
<feature type="domain" description="CAAX prenyl protease 2/Lysostaphin resistance protein A-like" evidence="3">
    <location>
        <begin position="270"/>
        <end position="347"/>
    </location>
</feature>
<dbReference type="EMBL" id="JALJOT010000009">
    <property type="protein sequence ID" value="KAK9907524.1"/>
    <property type="molecule type" value="Genomic_DNA"/>
</dbReference>
<keyword evidence="2" id="KW-0812">Transmembrane</keyword>